<organism evidence="2 3">
    <name type="scientific">Alkalihalophilus lindianensis</name>
    <dbReference type="NCBI Taxonomy" id="1630542"/>
    <lineage>
        <taxon>Bacteria</taxon>
        <taxon>Bacillati</taxon>
        <taxon>Bacillota</taxon>
        <taxon>Bacilli</taxon>
        <taxon>Bacillales</taxon>
        <taxon>Bacillaceae</taxon>
        <taxon>Alkalihalophilus</taxon>
    </lineage>
</organism>
<sequence length="67" mass="7925">MKQDNESMLLGIKDVMSIMGCGRDKAYEIMHCGDFPVMKFGRELKVHKGIFHDWLENKRKNSYIYKI</sequence>
<evidence type="ECO:0000313" key="3">
    <source>
        <dbReference type="Proteomes" id="UP001287282"/>
    </source>
</evidence>
<dbReference type="EMBL" id="JAWJBA010000001">
    <property type="protein sequence ID" value="MDV2683820.1"/>
    <property type="molecule type" value="Genomic_DNA"/>
</dbReference>
<accession>A0ABU3X7H4</accession>
<protein>
    <submittedName>
        <fullName evidence="2">Helix-turn-helix domain-containing protein</fullName>
    </submittedName>
</protein>
<dbReference type="RefSeq" id="WP_317121048.1">
    <property type="nucleotide sequence ID" value="NZ_JAWJBA010000001.1"/>
</dbReference>
<name>A0ABU3X7H4_9BACI</name>
<gene>
    <name evidence="1" type="ORF">RYX56_05115</name>
    <name evidence="2" type="ORF">RYX56_05455</name>
</gene>
<keyword evidence="3" id="KW-1185">Reference proteome</keyword>
<evidence type="ECO:0000313" key="2">
    <source>
        <dbReference type="EMBL" id="MDV2683820.1"/>
    </source>
</evidence>
<evidence type="ECO:0000313" key="1">
    <source>
        <dbReference type="EMBL" id="MDV2683754.1"/>
    </source>
</evidence>
<reference evidence="2 3" key="1">
    <citation type="submission" date="2023-10" db="EMBL/GenBank/DDBJ databases">
        <title>Screening of Alkalihalobacillus lindianensis BZ-TG-R113 and Its Alleviation of Salt Stress on Rapeseed Growth.</title>
        <authorList>
            <person name="Zhao B."/>
            <person name="Guo T."/>
        </authorList>
    </citation>
    <scope>NUCLEOTIDE SEQUENCE [LARGE SCALE GENOMIC DNA]</scope>
    <source>
        <strain evidence="2 3">BZ-TG-R113</strain>
    </source>
</reference>
<dbReference type="Proteomes" id="UP001287282">
    <property type="component" value="Unassembled WGS sequence"/>
</dbReference>
<comment type="caution">
    <text evidence="2">The sequence shown here is derived from an EMBL/GenBank/DDBJ whole genome shotgun (WGS) entry which is preliminary data.</text>
</comment>
<dbReference type="EMBL" id="JAWJBA010000001">
    <property type="protein sequence ID" value="MDV2683754.1"/>
    <property type="molecule type" value="Genomic_DNA"/>
</dbReference>
<proteinExistence type="predicted"/>